<dbReference type="InterPro" id="IPR013701">
    <property type="entry name" value="Lhr-like_DEAD/DEAH_assoc"/>
</dbReference>
<dbReference type="PIRSF" id="PIRSF037307">
    <property type="entry name" value="Lhr-like_helic_prd"/>
    <property type="match status" value="1"/>
</dbReference>
<keyword evidence="2" id="KW-0227">DNA damage</keyword>
<keyword evidence="1" id="KW-0547">Nucleotide-binding</keyword>
<dbReference type="NCBIfam" id="TIGR04121">
    <property type="entry name" value="DEXH_lig_assoc"/>
    <property type="match status" value="1"/>
</dbReference>
<keyword evidence="3" id="KW-0378">Hydrolase</keyword>
<dbReference type="InterPro" id="IPR052511">
    <property type="entry name" value="ATP-dep_Helicase"/>
</dbReference>
<evidence type="ECO:0000256" key="1">
    <source>
        <dbReference type="ARBA" id="ARBA00022741"/>
    </source>
</evidence>
<dbReference type="InterPro" id="IPR026362">
    <property type="entry name" value="DEXH_lig_assoc"/>
</dbReference>
<dbReference type="Pfam" id="PF08494">
    <property type="entry name" value="DEAD_assoc"/>
    <property type="match status" value="1"/>
</dbReference>
<proteinExistence type="inferred from homology"/>
<evidence type="ECO:0000256" key="5">
    <source>
        <dbReference type="ARBA" id="ARBA00022840"/>
    </source>
</evidence>
<dbReference type="GO" id="GO:0003677">
    <property type="term" value="F:DNA binding"/>
    <property type="evidence" value="ECO:0007669"/>
    <property type="project" value="UniProtKB-KW"/>
</dbReference>
<organism evidence="12 13">
    <name type="scientific">Halalkalibaculum roseum</name>
    <dbReference type="NCBI Taxonomy" id="2709311"/>
    <lineage>
        <taxon>Bacteria</taxon>
        <taxon>Pseudomonadati</taxon>
        <taxon>Balneolota</taxon>
        <taxon>Balneolia</taxon>
        <taxon>Balneolales</taxon>
        <taxon>Balneolaceae</taxon>
        <taxon>Halalkalibaculum</taxon>
    </lineage>
</organism>
<evidence type="ECO:0000256" key="8">
    <source>
        <dbReference type="ARBA" id="ARBA00023235"/>
    </source>
</evidence>
<dbReference type="GO" id="GO:0004386">
    <property type="term" value="F:helicase activity"/>
    <property type="evidence" value="ECO:0007669"/>
    <property type="project" value="UniProtKB-KW"/>
</dbReference>
<dbReference type="InterPro" id="IPR001650">
    <property type="entry name" value="Helicase_C-like"/>
</dbReference>
<reference evidence="12 13" key="1">
    <citation type="submission" date="2020-02" db="EMBL/GenBank/DDBJ databases">
        <title>Balneolaceae bacterium YR4-1, complete genome.</title>
        <authorList>
            <person name="Li Y."/>
            <person name="Wu S."/>
        </authorList>
    </citation>
    <scope>NUCLEOTIDE SEQUENCE [LARGE SCALE GENOMIC DNA]</scope>
    <source>
        <strain evidence="12 13">YR4-1</strain>
    </source>
</reference>
<keyword evidence="12" id="KW-0436">Ligase</keyword>
<dbReference type="InterPro" id="IPR045628">
    <property type="entry name" value="Lhr_WH_dom"/>
</dbReference>
<dbReference type="GO" id="GO:0005524">
    <property type="term" value="F:ATP binding"/>
    <property type="evidence" value="ECO:0007669"/>
    <property type="project" value="UniProtKB-KW"/>
</dbReference>
<comment type="similarity">
    <text evidence="9">Belongs to the Lhr helicase family. Lhr-Core subfamily.</text>
</comment>
<evidence type="ECO:0000256" key="2">
    <source>
        <dbReference type="ARBA" id="ARBA00022763"/>
    </source>
</evidence>
<dbReference type="InterPro" id="IPR011545">
    <property type="entry name" value="DEAD/DEAH_box_helicase_dom"/>
</dbReference>
<comment type="caution">
    <text evidence="12">The sequence shown here is derived from an EMBL/GenBank/DDBJ whole genome shotgun (WGS) entry which is preliminary data.</text>
</comment>
<evidence type="ECO:0000313" key="13">
    <source>
        <dbReference type="Proteomes" id="UP000473278"/>
    </source>
</evidence>
<dbReference type="InterPro" id="IPR014001">
    <property type="entry name" value="Helicase_ATP-bd"/>
</dbReference>
<dbReference type="GO" id="GO:0016874">
    <property type="term" value="F:ligase activity"/>
    <property type="evidence" value="ECO:0007669"/>
    <property type="project" value="UniProtKB-KW"/>
</dbReference>
<dbReference type="SUPFAM" id="SSF52540">
    <property type="entry name" value="P-loop containing nucleoside triphosphate hydrolases"/>
    <property type="match status" value="1"/>
</dbReference>
<evidence type="ECO:0000256" key="4">
    <source>
        <dbReference type="ARBA" id="ARBA00022806"/>
    </source>
</evidence>
<dbReference type="RefSeq" id="WP_165142454.1">
    <property type="nucleotide sequence ID" value="NZ_JAALLT010000003.1"/>
</dbReference>
<dbReference type="Pfam" id="PF00270">
    <property type="entry name" value="DEAD"/>
    <property type="match status" value="1"/>
</dbReference>
<dbReference type="Pfam" id="PF19306">
    <property type="entry name" value="WHD_Lhr"/>
    <property type="match status" value="1"/>
</dbReference>
<dbReference type="PANTHER" id="PTHR47962:SF3">
    <property type="entry name" value="LARGE ATP-DEPENDENT HELICASE-RELATED PROTEIN"/>
    <property type="match status" value="1"/>
</dbReference>
<dbReference type="Pfam" id="PF00271">
    <property type="entry name" value="Helicase_C"/>
    <property type="match status" value="1"/>
</dbReference>
<evidence type="ECO:0000259" key="11">
    <source>
        <dbReference type="PROSITE" id="PS51194"/>
    </source>
</evidence>
<gene>
    <name evidence="12" type="ORF">G3570_11575</name>
</gene>
<dbReference type="EMBL" id="JAALLT010000003">
    <property type="protein sequence ID" value="NGP77279.1"/>
    <property type="molecule type" value="Genomic_DNA"/>
</dbReference>
<accession>A0A6M1SQ98</accession>
<protein>
    <submittedName>
        <fullName evidence="12">Ligase-associated DNA damage response DEXH box helicase</fullName>
    </submittedName>
</protein>
<dbReference type="GO" id="GO:0006281">
    <property type="term" value="P:DNA repair"/>
    <property type="evidence" value="ECO:0007669"/>
    <property type="project" value="UniProtKB-KW"/>
</dbReference>
<keyword evidence="5" id="KW-0067">ATP-binding</keyword>
<dbReference type="PROSITE" id="PS51194">
    <property type="entry name" value="HELICASE_CTER"/>
    <property type="match status" value="1"/>
</dbReference>
<keyword evidence="8" id="KW-0413">Isomerase</keyword>
<dbReference type="InterPro" id="IPR017170">
    <property type="entry name" value="Lhr-like"/>
</dbReference>
<evidence type="ECO:0000313" key="12">
    <source>
        <dbReference type="EMBL" id="NGP77279.1"/>
    </source>
</evidence>
<name>A0A6M1SQ98_9BACT</name>
<keyword evidence="7" id="KW-0234">DNA repair</keyword>
<evidence type="ECO:0000256" key="9">
    <source>
        <dbReference type="ARBA" id="ARBA00093467"/>
    </source>
</evidence>
<keyword evidence="4" id="KW-0347">Helicase</keyword>
<dbReference type="Gene3D" id="3.40.50.300">
    <property type="entry name" value="P-loop containing nucleotide triphosphate hydrolases"/>
    <property type="match status" value="2"/>
</dbReference>
<feature type="domain" description="Helicase ATP-binding" evidence="10">
    <location>
        <begin position="28"/>
        <end position="214"/>
    </location>
</feature>
<dbReference type="PANTHER" id="PTHR47962">
    <property type="entry name" value="ATP-DEPENDENT HELICASE LHR-RELATED-RELATED"/>
    <property type="match status" value="1"/>
</dbReference>
<evidence type="ECO:0000256" key="6">
    <source>
        <dbReference type="ARBA" id="ARBA00023125"/>
    </source>
</evidence>
<dbReference type="Proteomes" id="UP000473278">
    <property type="component" value="Unassembled WGS sequence"/>
</dbReference>
<dbReference type="SMART" id="SM00490">
    <property type="entry name" value="HELICc"/>
    <property type="match status" value="1"/>
</dbReference>
<feature type="domain" description="Helicase C-terminal" evidence="11">
    <location>
        <begin position="250"/>
        <end position="398"/>
    </location>
</feature>
<dbReference type="PROSITE" id="PS51192">
    <property type="entry name" value="HELICASE_ATP_BIND_1"/>
    <property type="match status" value="1"/>
</dbReference>
<dbReference type="InterPro" id="IPR027417">
    <property type="entry name" value="P-loop_NTPase"/>
</dbReference>
<evidence type="ECO:0000256" key="3">
    <source>
        <dbReference type="ARBA" id="ARBA00022801"/>
    </source>
</evidence>
<dbReference type="GO" id="GO:0016887">
    <property type="term" value="F:ATP hydrolysis activity"/>
    <property type="evidence" value="ECO:0007669"/>
    <property type="project" value="TreeGrafter"/>
</dbReference>
<evidence type="ECO:0000259" key="10">
    <source>
        <dbReference type="PROSITE" id="PS51192"/>
    </source>
</evidence>
<dbReference type="CDD" id="cd18796">
    <property type="entry name" value="SF2_C_LHR"/>
    <property type="match status" value="1"/>
</dbReference>
<evidence type="ECO:0000256" key="7">
    <source>
        <dbReference type="ARBA" id="ARBA00023204"/>
    </source>
</evidence>
<dbReference type="SMART" id="SM00487">
    <property type="entry name" value="DEXDc"/>
    <property type="match status" value="1"/>
</dbReference>
<keyword evidence="6" id="KW-0238">DNA-binding</keyword>
<keyword evidence="13" id="KW-1185">Reference proteome</keyword>
<dbReference type="AlphaFoldDB" id="A0A6M1SQ98"/>
<sequence length="820" mass="93794">MNSVGSQLIEKWFSQKDWEPFDYQHEVWNVVLEGKNGLLNAPTGSGKTFALFMPTLIKWIDEHPETYKELADNGLKLLWITPLRALAKDIEQALQRVLDEMEIPWSVARRTGDVSTKKKQQLKKQMPEVLITTPESMHILMAQKKYPRYFEDLGTVIIDEWHELLGSKRGTQTELALSRLKHLKDDLQIWGISATIGNLQEALDVLLGSDADKEDAVIIKANVEKKLEVHSVLPDDVEKFPWSGHLGTRLLHKVIPIIENSRSTLIFTNTRSQSEVWFQKLLDAKPDLAGSIALHHGSLSKKIRNWVEESLHEDMLKAVVCTSSLDLGVDFAPVETVVQVGSPKGVARFLQRAGRSGHQPGSTSRIYFVPTNALELIEAAALKSAAHSKTTMESRDPILKPYDVLIQYIVTLGISDGFKPDELFREIKSTFAYQTLNEKEWNWILDFLITGGKSLTRYDEYSKVVEEDGLYKVKDTRIIRRHRMSIGTIASDTMMKVKYLKGASLGGIEEWFITKMNPGDTFWFAGRALELVRIKDMTAYVRRANTSKAKVPSWMGGRMSLSSNMSALLRHKLHEAIDGTTDDIELKTIQPILDVQQDWSSLPDEDELLIEKTYSNEGCHVFIYPFEGRYVHEGMSALLAYRISKIIPITFSIAMNDYGFELLSDKEIPIEEALKNDLFSDTDLVKDIFSSLNDTEIAKHRFREICQISGLIFQGFPGQKKASRHLQMSSGLFFDVFDEYEPDNLLLQQAYDEVLSYQLDEVRLRKALKRIQNQEINFKYPERFTPFAFPIMVDRLRERLSSEKLVDRIQKMQVQLEKHV</sequence>